<dbReference type="InterPro" id="IPR013088">
    <property type="entry name" value="Znf_NHR/GATA"/>
</dbReference>
<evidence type="ECO:0000256" key="10">
    <source>
        <dbReference type="ARBA" id="ARBA00023242"/>
    </source>
</evidence>
<dbReference type="GO" id="GO:0005634">
    <property type="term" value="C:nucleus"/>
    <property type="evidence" value="ECO:0000318"/>
    <property type="project" value="GO_Central"/>
</dbReference>
<evidence type="ECO:0000256" key="3">
    <source>
        <dbReference type="ARBA" id="ARBA00022723"/>
    </source>
</evidence>
<comment type="caution">
    <text evidence="15">The sequence shown here is derived from an EMBL/GenBank/DDBJ whole genome shotgun (WGS) entry which is preliminary data.</text>
</comment>
<dbReference type="GO" id="GO:0045893">
    <property type="term" value="P:positive regulation of DNA-templated transcription"/>
    <property type="evidence" value="ECO:0007669"/>
    <property type="project" value="InterPro"/>
</dbReference>
<keyword evidence="4 12" id="KW-0863">Zinc-finger</keyword>
<evidence type="ECO:0000256" key="12">
    <source>
        <dbReference type="PROSITE-ProRule" id="PRU00094"/>
    </source>
</evidence>
<protein>
    <recommendedName>
        <fullName evidence="11">GATA transcription factor</fullName>
    </recommendedName>
</protein>
<evidence type="ECO:0000256" key="4">
    <source>
        <dbReference type="ARBA" id="ARBA00022771"/>
    </source>
</evidence>
<evidence type="ECO:0000256" key="2">
    <source>
        <dbReference type="ARBA" id="ARBA00005694"/>
    </source>
</evidence>
<dbReference type="SUPFAM" id="SSF57716">
    <property type="entry name" value="Glucocorticoid receptor-like (DNA-binding domain)"/>
    <property type="match status" value="1"/>
</dbReference>
<name>A0A9R1W3Y9_LACSA</name>
<dbReference type="GO" id="GO:0006357">
    <property type="term" value="P:regulation of transcription by RNA polymerase II"/>
    <property type="evidence" value="ECO:0000318"/>
    <property type="project" value="GO_Central"/>
</dbReference>
<dbReference type="InterPro" id="IPR016679">
    <property type="entry name" value="TF_GATA_pln"/>
</dbReference>
<keyword evidence="9 11" id="KW-0804">Transcription</keyword>
<accession>A0A9R1W3Y9</accession>
<proteinExistence type="inferred from homology"/>
<comment type="similarity">
    <text evidence="2 11">Belongs to the type IV zinc-finger family. Class A subfamily.</text>
</comment>
<dbReference type="FunFam" id="3.30.50.10:FF:000018">
    <property type="entry name" value="GATA transcription factor"/>
    <property type="match status" value="1"/>
</dbReference>
<dbReference type="GO" id="GO:0008270">
    <property type="term" value="F:zinc ion binding"/>
    <property type="evidence" value="ECO:0007669"/>
    <property type="project" value="UniProtKB-KW"/>
</dbReference>
<dbReference type="GO" id="GO:0000976">
    <property type="term" value="F:transcription cis-regulatory region binding"/>
    <property type="evidence" value="ECO:0000318"/>
    <property type="project" value="GO_Central"/>
</dbReference>
<dbReference type="CDD" id="cd00202">
    <property type="entry name" value="ZnF_GATA"/>
    <property type="match status" value="1"/>
</dbReference>
<dbReference type="Pfam" id="PF00320">
    <property type="entry name" value="GATA"/>
    <property type="match status" value="1"/>
</dbReference>
<evidence type="ECO:0000256" key="1">
    <source>
        <dbReference type="ARBA" id="ARBA00004123"/>
    </source>
</evidence>
<keyword evidence="6 11" id="KW-0805">Transcription regulation</keyword>
<evidence type="ECO:0000259" key="14">
    <source>
        <dbReference type="PROSITE" id="PS50114"/>
    </source>
</evidence>
<sequence>MECIEARALKSSFLSEIIHMKSTQQASFEDLWCVAGLNNVVNVTADEFSVDDLLDLSDKDFSTSGEESFEEDFASVSSQDNDSNSLNSSKFLTSGDIVSLPADQLPVPIDDMESLEWLSQIVDDSVSELPVSCPEANLKDEAGQFPENRFEPVFQMSARSFTVLGLPYPVPKKGRTEKSRKPGRVWSSGSRSLTESSSSSSSSHDLSATSPMLLTNPFHFIEFLEKPASAKKQRKNPVYQKGQVSSELINQRRCTHCQVQKTPQWRTGPLGPKTLCNACGVRFKSGRLFPEYRPACSPTFSGDVHSNSHRKVLEMRKMKETDVEPALNRQAQRDSILLLDPVQ</sequence>
<comment type="function">
    <text evidence="11">Transcriptional activator that specifically binds 5'-GATA-3' or 5'-GAT-3' motifs within gene promoters.</text>
</comment>
<reference evidence="15 16" key="1">
    <citation type="journal article" date="2017" name="Nat. Commun.">
        <title>Genome assembly with in vitro proximity ligation data and whole-genome triplication in lettuce.</title>
        <authorList>
            <person name="Reyes-Chin-Wo S."/>
            <person name="Wang Z."/>
            <person name="Yang X."/>
            <person name="Kozik A."/>
            <person name="Arikit S."/>
            <person name="Song C."/>
            <person name="Xia L."/>
            <person name="Froenicke L."/>
            <person name="Lavelle D.O."/>
            <person name="Truco M.J."/>
            <person name="Xia R."/>
            <person name="Zhu S."/>
            <person name="Xu C."/>
            <person name="Xu H."/>
            <person name="Xu X."/>
            <person name="Cox K."/>
            <person name="Korf I."/>
            <person name="Meyers B.C."/>
            <person name="Michelmore R.W."/>
        </authorList>
    </citation>
    <scope>NUCLEOTIDE SEQUENCE [LARGE SCALE GENOMIC DNA]</scope>
    <source>
        <strain evidence="16">cv. Salinas</strain>
        <tissue evidence="15">Seedlings</tissue>
    </source>
</reference>
<dbReference type="PROSITE" id="PS50114">
    <property type="entry name" value="GATA_ZN_FINGER_2"/>
    <property type="match status" value="1"/>
</dbReference>
<dbReference type="InterPro" id="IPR000679">
    <property type="entry name" value="Znf_GATA"/>
</dbReference>
<keyword evidence="8 11" id="KW-0010">Activator</keyword>
<evidence type="ECO:0000256" key="11">
    <source>
        <dbReference type="PIRNR" id="PIRNR016992"/>
    </source>
</evidence>
<dbReference type="Gene3D" id="3.30.50.10">
    <property type="entry name" value="Erythroid Transcription Factor GATA-1, subunit A"/>
    <property type="match status" value="1"/>
</dbReference>
<dbReference type="Proteomes" id="UP000235145">
    <property type="component" value="Unassembled WGS sequence"/>
</dbReference>
<comment type="subcellular location">
    <subcellularLocation>
        <location evidence="1 11">Nucleus</location>
    </subcellularLocation>
</comment>
<keyword evidence="7 11" id="KW-0238">DNA-binding</keyword>
<evidence type="ECO:0000256" key="13">
    <source>
        <dbReference type="SAM" id="MobiDB-lite"/>
    </source>
</evidence>
<dbReference type="PROSITE" id="PS00344">
    <property type="entry name" value="GATA_ZN_FINGER_1"/>
    <property type="match status" value="1"/>
</dbReference>
<keyword evidence="3" id="KW-0479">Metal-binding</keyword>
<dbReference type="Gramene" id="rna-gnl|WGS:NBSK|LSAT_3X44100_mrna">
    <property type="protein sequence ID" value="cds-PLY91408.1"/>
    <property type="gene ID" value="gene-LSAT_3X44100"/>
</dbReference>
<dbReference type="AlphaFoldDB" id="A0A9R1W3Y9"/>
<evidence type="ECO:0000256" key="7">
    <source>
        <dbReference type="ARBA" id="ARBA00023125"/>
    </source>
</evidence>
<evidence type="ECO:0000256" key="6">
    <source>
        <dbReference type="ARBA" id="ARBA00023015"/>
    </source>
</evidence>
<dbReference type="PIRSF" id="PIRSF016992">
    <property type="entry name" value="TF_GATA_plant"/>
    <property type="match status" value="1"/>
</dbReference>
<feature type="compositionally biased region" description="Low complexity" evidence="13">
    <location>
        <begin position="187"/>
        <end position="208"/>
    </location>
</feature>
<evidence type="ECO:0000256" key="8">
    <source>
        <dbReference type="ARBA" id="ARBA00023159"/>
    </source>
</evidence>
<evidence type="ECO:0000256" key="9">
    <source>
        <dbReference type="ARBA" id="ARBA00023163"/>
    </source>
</evidence>
<evidence type="ECO:0000256" key="5">
    <source>
        <dbReference type="ARBA" id="ARBA00022833"/>
    </source>
</evidence>
<dbReference type="OrthoDB" id="2162994at2759"/>
<dbReference type="EMBL" id="NBSK02000003">
    <property type="protein sequence ID" value="KAJ0216704.1"/>
    <property type="molecule type" value="Genomic_DNA"/>
</dbReference>
<feature type="domain" description="GATA-type" evidence="14">
    <location>
        <begin position="252"/>
        <end position="284"/>
    </location>
</feature>
<dbReference type="SMART" id="SM00401">
    <property type="entry name" value="ZnF_GATA"/>
    <property type="match status" value="1"/>
</dbReference>
<dbReference type="PANTHER" id="PTHR45658">
    <property type="entry name" value="GATA TRANSCRIPTION FACTOR"/>
    <property type="match status" value="1"/>
</dbReference>
<dbReference type="PANTHER" id="PTHR45658:SF41">
    <property type="entry name" value="GATA TRANSCRIPTION FACTOR 3"/>
    <property type="match status" value="1"/>
</dbReference>
<organism evidence="15 16">
    <name type="scientific">Lactuca sativa</name>
    <name type="common">Garden lettuce</name>
    <dbReference type="NCBI Taxonomy" id="4236"/>
    <lineage>
        <taxon>Eukaryota</taxon>
        <taxon>Viridiplantae</taxon>
        <taxon>Streptophyta</taxon>
        <taxon>Embryophyta</taxon>
        <taxon>Tracheophyta</taxon>
        <taxon>Spermatophyta</taxon>
        <taxon>Magnoliopsida</taxon>
        <taxon>eudicotyledons</taxon>
        <taxon>Gunneridae</taxon>
        <taxon>Pentapetalae</taxon>
        <taxon>asterids</taxon>
        <taxon>campanulids</taxon>
        <taxon>Asterales</taxon>
        <taxon>Asteraceae</taxon>
        <taxon>Cichorioideae</taxon>
        <taxon>Cichorieae</taxon>
        <taxon>Lactucinae</taxon>
        <taxon>Lactuca</taxon>
    </lineage>
</organism>
<feature type="region of interest" description="Disordered" evidence="13">
    <location>
        <begin position="169"/>
        <end position="208"/>
    </location>
</feature>
<gene>
    <name evidence="15" type="ORF">LSAT_V11C300119270</name>
</gene>
<dbReference type="GO" id="GO:0030154">
    <property type="term" value="P:cell differentiation"/>
    <property type="evidence" value="ECO:0000318"/>
    <property type="project" value="GO_Central"/>
</dbReference>
<keyword evidence="16" id="KW-1185">Reference proteome</keyword>
<evidence type="ECO:0000313" key="16">
    <source>
        <dbReference type="Proteomes" id="UP000235145"/>
    </source>
</evidence>
<evidence type="ECO:0000313" key="15">
    <source>
        <dbReference type="EMBL" id="KAJ0216704.1"/>
    </source>
</evidence>
<dbReference type="InterPro" id="IPR051140">
    <property type="entry name" value="GATA_TF"/>
</dbReference>
<keyword evidence="10 11" id="KW-0539">Nucleus</keyword>
<keyword evidence="5" id="KW-0862">Zinc</keyword>